<dbReference type="PANTHER" id="PTHR46585:SF1">
    <property type="entry name" value="CHROMO DOMAIN-CONTAINING PROTEIN"/>
    <property type="match status" value="1"/>
</dbReference>
<dbReference type="AlphaFoldDB" id="A0AAV0WNV6"/>
<gene>
    <name evidence="2" type="ORF">MEUPH1_LOCUS13120</name>
</gene>
<dbReference type="GO" id="GO:0003676">
    <property type="term" value="F:nucleic acid binding"/>
    <property type="evidence" value="ECO:0007669"/>
    <property type="project" value="InterPro"/>
</dbReference>
<sequence>MSKREIAYELHKPARKNFTRRRVNVYGKNDLWQADLVEMIPYSKINGGYKYFLVVIDCYTKFSWSIPLRNKSGKEVSSAMATILRDRSPKLLQVDNGKEFYNTIFDALMTKYGIHKYSIVAIVEVQCILGAKNKYFIKEMSIVDTATWATQHWIFKNSKTMQDNKSRKTNKWLEHNYHKLTIEYGDVEYEELSRILNSLKFTCIYVKGEQKKQMLAEFIPQVALFFFFLHMA</sequence>
<dbReference type="PANTHER" id="PTHR46585">
    <property type="entry name" value="INTEGRASE CORE DOMAIN CONTAINING PROTEIN"/>
    <property type="match status" value="1"/>
</dbReference>
<evidence type="ECO:0000313" key="3">
    <source>
        <dbReference type="Proteomes" id="UP001160148"/>
    </source>
</evidence>
<evidence type="ECO:0000259" key="1">
    <source>
        <dbReference type="PROSITE" id="PS50994"/>
    </source>
</evidence>
<reference evidence="2 3" key="1">
    <citation type="submission" date="2023-01" db="EMBL/GenBank/DDBJ databases">
        <authorList>
            <person name="Whitehead M."/>
        </authorList>
    </citation>
    <scope>NUCLEOTIDE SEQUENCE [LARGE SCALE GENOMIC DNA]</scope>
</reference>
<organism evidence="2 3">
    <name type="scientific">Macrosiphum euphorbiae</name>
    <name type="common">potato aphid</name>
    <dbReference type="NCBI Taxonomy" id="13131"/>
    <lineage>
        <taxon>Eukaryota</taxon>
        <taxon>Metazoa</taxon>
        <taxon>Ecdysozoa</taxon>
        <taxon>Arthropoda</taxon>
        <taxon>Hexapoda</taxon>
        <taxon>Insecta</taxon>
        <taxon>Pterygota</taxon>
        <taxon>Neoptera</taxon>
        <taxon>Paraneoptera</taxon>
        <taxon>Hemiptera</taxon>
        <taxon>Sternorrhyncha</taxon>
        <taxon>Aphidomorpha</taxon>
        <taxon>Aphidoidea</taxon>
        <taxon>Aphididae</taxon>
        <taxon>Macrosiphini</taxon>
        <taxon>Macrosiphum</taxon>
    </lineage>
</organism>
<dbReference type="SUPFAM" id="SSF53098">
    <property type="entry name" value="Ribonuclease H-like"/>
    <property type="match status" value="1"/>
</dbReference>
<evidence type="ECO:0000313" key="2">
    <source>
        <dbReference type="EMBL" id="CAI6357498.1"/>
    </source>
</evidence>
<name>A0AAV0WNV6_9HEMI</name>
<dbReference type="GO" id="GO:0015074">
    <property type="term" value="P:DNA integration"/>
    <property type="evidence" value="ECO:0007669"/>
    <property type="project" value="InterPro"/>
</dbReference>
<feature type="domain" description="Integrase catalytic" evidence="1">
    <location>
        <begin position="9"/>
        <end position="114"/>
    </location>
</feature>
<accession>A0AAV0WNV6</accession>
<dbReference type="Pfam" id="PF00665">
    <property type="entry name" value="rve"/>
    <property type="match status" value="1"/>
</dbReference>
<dbReference type="InterPro" id="IPR001584">
    <property type="entry name" value="Integrase_cat-core"/>
</dbReference>
<protein>
    <recommendedName>
        <fullName evidence="1">Integrase catalytic domain-containing protein</fullName>
    </recommendedName>
</protein>
<comment type="caution">
    <text evidence="2">The sequence shown here is derived from an EMBL/GenBank/DDBJ whole genome shotgun (WGS) entry which is preliminary data.</text>
</comment>
<dbReference type="EMBL" id="CARXXK010000002">
    <property type="protein sequence ID" value="CAI6357498.1"/>
    <property type="molecule type" value="Genomic_DNA"/>
</dbReference>
<dbReference type="Proteomes" id="UP001160148">
    <property type="component" value="Unassembled WGS sequence"/>
</dbReference>
<dbReference type="PROSITE" id="PS50994">
    <property type="entry name" value="INTEGRASE"/>
    <property type="match status" value="1"/>
</dbReference>
<dbReference type="InterPro" id="IPR036397">
    <property type="entry name" value="RNaseH_sf"/>
</dbReference>
<keyword evidence="3" id="KW-1185">Reference proteome</keyword>
<dbReference type="Gene3D" id="3.30.420.10">
    <property type="entry name" value="Ribonuclease H-like superfamily/Ribonuclease H"/>
    <property type="match status" value="1"/>
</dbReference>
<dbReference type="InterPro" id="IPR012337">
    <property type="entry name" value="RNaseH-like_sf"/>
</dbReference>
<proteinExistence type="predicted"/>